<dbReference type="PATRIC" id="fig|56193.3.peg.2935"/>
<dbReference type="EMBL" id="LBIC01000006">
    <property type="protein sequence ID" value="KKW91522.1"/>
    <property type="molecule type" value="Genomic_DNA"/>
</dbReference>
<evidence type="ECO:0000256" key="3">
    <source>
        <dbReference type="ARBA" id="ARBA00022452"/>
    </source>
</evidence>
<keyword evidence="5 11" id="KW-0812">Transmembrane</keyword>
<accession>A0A0M3AMX8</accession>
<dbReference type="InterPro" id="IPR000531">
    <property type="entry name" value="Beta-barrel_TonB"/>
</dbReference>
<keyword evidence="9 11" id="KW-0472">Membrane</keyword>
<comment type="similarity">
    <text evidence="11">Belongs to the TonB-dependent receptor family.</text>
</comment>
<dbReference type="PANTHER" id="PTHR32552">
    <property type="entry name" value="FERRICHROME IRON RECEPTOR-RELATED"/>
    <property type="match status" value="1"/>
</dbReference>
<keyword evidence="4" id="KW-0410">Iron transport</keyword>
<keyword evidence="6" id="KW-0408">Iron</keyword>
<evidence type="ECO:0000256" key="6">
    <source>
        <dbReference type="ARBA" id="ARBA00023004"/>
    </source>
</evidence>
<keyword evidence="7" id="KW-0406">Ion transport</keyword>
<dbReference type="InterPro" id="IPR036942">
    <property type="entry name" value="Beta-barrel_TonB_sf"/>
</dbReference>
<dbReference type="Gene3D" id="2.40.170.20">
    <property type="entry name" value="TonB-dependent receptor, beta-barrel domain"/>
    <property type="match status" value="1"/>
</dbReference>
<dbReference type="Proteomes" id="UP000033874">
    <property type="component" value="Unassembled WGS sequence"/>
</dbReference>
<protein>
    <recommendedName>
        <fullName evidence="12">TonB-dependent receptor-like beta-barrel domain-containing protein</fullName>
    </recommendedName>
</protein>
<keyword evidence="2 11" id="KW-0813">Transport</keyword>
<name>A0A0M3AMX8_9SPHN</name>
<evidence type="ECO:0000256" key="5">
    <source>
        <dbReference type="ARBA" id="ARBA00022692"/>
    </source>
</evidence>
<dbReference type="Pfam" id="PF00593">
    <property type="entry name" value="TonB_dep_Rec_b-barrel"/>
    <property type="match status" value="1"/>
</dbReference>
<keyword evidence="8" id="KW-0798">TonB box</keyword>
<evidence type="ECO:0000313" key="13">
    <source>
        <dbReference type="EMBL" id="KKW91522.1"/>
    </source>
</evidence>
<keyword evidence="10 11" id="KW-0998">Cell outer membrane</keyword>
<evidence type="ECO:0000256" key="1">
    <source>
        <dbReference type="ARBA" id="ARBA00004571"/>
    </source>
</evidence>
<evidence type="ECO:0000256" key="11">
    <source>
        <dbReference type="PROSITE-ProRule" id="PRU01360"/>
    </source>
</evidence>
<dbReference type="GO" id="GO:0006826">
    <property type="term" value="P:iron ion transport"/>
    <property type="evidence" value="ECO:0007669"/>
    <property type="project" value="UniProtKB-KW"/>
</dbReference>
<dbReference type="PANTHER" id="PTHR32552:SF81">
    <property type="entry name" value="TONB-DEPENDENT OUTER MEMBRANE RECEPTOR"/>
    <property type="match status" value="1"/>
</dbReference>
<evidence type="ECO:0000256" key="4">
    <source>
        <dbReference type="ARBA" id="ARBA00022496"/>
    </source>
</evidence>
<dbReference type="AlphaFoldDB" id="A0A0M3AMX8"/>
<organism evidence="13 14">
    <name type="scientific">Sphingobium chungbukense</name>
    <dbReference type="NCBI Taxonomy" id="56193"/>
    <lineage>
        <taxon>Bacteria</taxon>
        <taxon>Pseudomonadati</taxon>
        <taxon>Pseudomonadota</taxon>
        <taxon>Alphaproteobacteria</taxon>
        <taxon>Sphingomonadales</taxon>
        <taxon>Sphingomonadaceae</taxon>
        <taxon>Sphingobium</taxon>
    </lineage>
</organism>
<keyword evidence="3 11" id="KW-1134">Transmembrane beta strand</keyword>
<keyword evidence="14" id="KW-1185">Reference proteome</keyword>
<dbReference type="SUPFAM" id="SSF56935">
    <property type="entry name" value="Porins"/>
    <property type="match status" value="1"/>
</dbReference>
<dbReference type="GO" id="GO:0009279">
    <property type="term" value="C:cell outer membrane"/>
    <property type="evidence" value="ECO:0007669"/>
    <property type="project" value="UniProtKB-SubCell"/>
</dbReference>
<evidence type="ECO:0000313" key="14">
    <source>
        <dbReference type="Proteomes" id="UP000033874"/>
    </source>
</evidence>
<evidence type="ECO:0000256" key="9">
    <source>
        <dbReference type="ARBA" id="ARBA00023136"/>
    </source>
</evidence>
<sequence>MNNFEVGLKKDWDIGFPLRTNLAAYTQKFDNVVRQSQNPATPIFAILTNASQARLSGFEAEISAKPFTGFDLSLSYGHVDARYTAPFRPFANSTFNAEDFEFALVPKHTVAVNASYTLPLDEAIGKVSLNANYTHQSRMWWDDTQQQNSPGCSGSNCGPLNHYSQKPYGLLDLRVDWRRIMGSAIDVAFWATNVTKTKYFSSSTNLGNVLGIAKYPGQPRFFGLDVTVHFGAE</sequence>
<evidence type="ECO:0000256" key="8">
    <source>
        <dbReference type="ARBA" id="ARBA00023077"/>
    </source>
</evidence>
<comment type="caution">
    <text evidence="13">The sequence shown here is derived from an EMBL/GenBank/DDBJ whole genome shotgun (WGS) entry which is preliminary data.</text>
</comment>
<dbReference type="PROSITE" id="PS52016">
    <property type="entry name" value="TONB_DEPENDENT_REC_3"/>
    <property type="match status" value="1"/>
</dbReference>
<proteinExistence type="inferred from homology"/>
<dbReference type="InterPro" id="IPR039426">
    <property type="entry name" value="TonB-dep_rcpt-like"/>
</dbReference>
<reference evidence="13 14" key="1">
    <citation type="submission" date="2015-04" db="EMBL/GenBank/DDBJ databases">
        <title>Genome sequence of aromatic hydrocarbons-degrading Sphingobium chungbukense DJ77.</title>
        <authorList>
            <person name="Kim Y.-C."/>
            <person name="Chae J.-C."/>
        </authorList>
    </citation>
    <scope>NUCLEOTIDE SEQUENCE [LARGE SCALE GENOMIC DNA]</scope>
    <source>
        <strain evidence="13 14">DJ77</strain>
    </source>
</reference>
<evidence type="ECO:0000259" key="12">
    <source>
        <dbReference type="Pfam" id="PF00593"/>
    </source>
</evidence>
<evidence type="ECO:0000256" key="2">
    <source>
        <dbReference type="ARBA" id="ARBA00022448"/>
    </source>
</evidence>
<evidence type="ECO:0000256" key="10">
    <source>
        <dbReference type="ARBA" id="ARBA00023237"/>
    </source>
</evidence>
<gene>
    <name evidence="13" type="ORF">YP76_14060</name>
</gene>
<evidence type="ECO:0000256" key="7">
    <source>
        <dbReference type="ARBA" id="ARBA00023065"/>
    </source>
</evidence>
<dbReference type="STRING" id="56193.YP76_14060"/>
<comment type="subcellular location">
    <subcellularLocation>
        <location evidence="1 11">Cell outer membrane</location>
        <topology evidence="1 11">Multi-pass membrane protein</topology>
    </subcellularLocation>
</comment>
<feature type="domain" description="TonB-dependent receptor-like beta-barrel" evidence="12">
    <location>
        <begin position="2"/>
        <end position="194"/>
    </location>
</feature>